<sequence>MANQNSTGAATFKITRNGAAQWEFTAEGVLVDYQSFIANGPEQGRKTAFSIVYLESVEKDATYDFKYDKSNVGYLSYSRDGARYDVFGTVKVVTSKGGDRQDVEVDGTFEIDSRTFSIKGTGYSEFEI</sequence>
<comment type="caution">
    <text evidence="1">The sequence shown here is derived from an EMBL/GenBank/DDBJ whole genome shotgun (WGS) entry which is preliminary data.</text>
</comment>
<dbReference type="Proteomes" id="UP000814158">
    <property type="component" value="Unassembled WGS sequence"/>
</dbReference>
<accession>A0ABS9GG12</accession>
<gene>
    <name evidence="1" type="ORF">GIV68_08235</name>
</gene>
<reference evidence="1 2" key="1">
    <citation type="submission" date="2019-11" db="EMBL/GenBank/DDBJ databases">
        <title>Epiphytic Pseudomonas syringae from cherry orchards.</title>
        <authorList>
            <person name="Hulin M.T."/>
        </authorList>
    </citation>
    <scope>NUCLEOTIDE SEQUENCE [LARGE SCALE GENOMIC DNA]</scope>
    <source>
        <strain evidence="1 2">PA-3-2A</strain>
    </source>
</reference>
<name>A0ABS9GG12_9PSED</name>
<keyword evidence="2" id="KW-1185">Reference proteome</keyword>
<evidence type="ECO:0000313" key="2">
    <source>
        <dbReference type="Proteomes" id="UP000814158"/>
    </source>
</evidence>
<organism evidence="1 2">
    <name type="scientific">Pseudomonas salomonii</name>
    <dbReference type="NCBI Taxonomy" id="191391"/>
    <lineage>
        <taxon>Bacteria</taxon>
        <taxon>Pseudomonadati</taxon>
        <taxon>Pseudomonadota</taxon>
        <taxon>Gammaproteobacteria</taxon>
        <taxon>Pseudomonadales</taxon>
        <taxon>Pseudomonadaceae</taxon>
        <taxon>Pseudomonas</taxon>
    </lineage>
</organism>
<dbReference type="EMBL" id="WKAT01000013">
    <property type="protein sequence ID" value="MCF5544723.1"/>
    <property type="molecule type" value="Genomic_DNA"/>
</dbReference>
<proteinExistence type="predicted"/>
<protein>
    <submittedName>
        <fullName evidence="1">Uncharacterized protein</fullName>
    </submittedName>
</protein>
<evidence type="ECO:0000313" key="1">
    <source>
        <dbReference type="EMBL" id="MCF5544723.1"/>
    </source>
</evidence>
<dbReference type="RefSeq" id="WP_236370315.1">
    <property type="nucleotide sequence ID" value="NZ_WKAT01000013.1"/>
</dbReference>